<evidence type="ECO:0000313" key="2">
    <source>
        <dbReference type="Proteomes" id="UP000789570"/>
    </source>
</evidence>
<comment type="caution">
    <text evidence="1">The sequence shown here is derived from an EMBL/GenBank/DDBJ whole genome shotgun (WGS) entry which is preliminary data.</text>
</comment>
<dbReference type="AlphaFoldDB" id="A0A9N9NSM7"/>
<proteinExistence type="predicted"/>
<feature type="non-terminal residue" evidence="1">
    <location>
        <position position="1"/>
    </location>
</feature>
<protein>
    <submittedName>
        <fullName evidence="1">7271_t:CDS:1</fullName>
    </submittedName>
</protein>
<name>A0A9N9NSM7_9GLOM</name>
<organism evidence="1 2">
    <name type="scientific">Funneliformis caledonium</name>
    <dbReference type="NCBI Taxonomy" id="1117310"/>
    <lineage>
        <taxon>Eukaryota</taxon>
        <taxon>Fungi</taxon>
        <taxon>Fungi incertae sedis</taxon>
        <taxon>Mucoromycota</taxon>
        <taxon>Glomeromycotina</taxon>
        <taxon>Glomeromycetes</taxon>
        <taxon>Glomerales</taxon>
        <taxon>Glomeraceae</taxon>
        <taxon>Funneliformis</taxon>
    </lineage>
</organism>
<feature type="non-terminal residue" evidence="1">
    <location>
        <position position="50"/>
    </location>
</feature>
<gene>
    <name evidence="1" type="ORF">FCALED_LOCUS16880</name>
</gene>
<sequence>IKAALKHRCDNFHDDQSRMFDSILDRKRHTIVLDRCLDNSANDLGLLTNH</sequence>
<dbReference type="OrthoDB" id="2386314at2759"/>
<accession>A0A9N9NSM7</accession>
<reference evidence="1" key="1">
    <citation type="submission" date="2021-06" db="EMBL/GenBank/DDBJ databases">
        <authorList>
            <person name="Kallberg Y."/>
            <person name="Tangrot J."/>
            <person name="Rosling A."/>
        </authorList>
    </citation>
    <scope>NUCLEOTIDE SEQUENCE</scope>
    <source>
        <strain evidence="1">UK204</strain>
    </source>
</reference>
<dbReference type="EMBL" id="CAJVPQ010022227">
    <property type="protein sequence ID" value="CAG8760179.1"/>
    <property type="molecule type" value="Genomic_DNA"/>
</dbReference>
<dbReference type="Proteomes" id="UP000789570">
    <property type="component" value="Unassembled WGS sequence"/>
</dbReference>
<evidence type="ECO:0000313" key="1">
    <source>
        <dbReference type="EMBL" id="CAG8760179.1"/>
    </source>
</evidence>
<keyword evidence="2" id="KW-1185">Reference proteome</keyword>